<dbReference type="EMBL" id="BMMS01000008">
    <property type="protein sequence ID" value="GGO86549.1"/>
    <property type="molecule type" value="Genomic_DNA"/>
</dbReference>
<keyword evidence="3" id="KW-1185">Reference proteome</keyword>
<reference evidence="2" key="2">
    <citation type="submission" date="2020-09" db="EMBL/GenBank/DDBJ databases">
        <authorList>
            <person name="Sun Q."/>
            <person name="Zhou Y."/>
        </authorList>
    </citation>
    <scope>NUCLEOTIDE SEQUENCE</scope>
    <source>
        <strain evidence="2">CGMCC 4.7201</strain>
    </source>
</reference>
<dbReference type="AlphaFoldDB" id="A0A917ZN64"/>
<evidence type="ECO:0000256" key="1">
    <source>
        <dbReference type="SAM" id="MobiDB-lite"/>
    </source>
</evidence>
<gene>
    <name evidence="2" type="ORF">GCM10012280_22940</name>
</gene>
<proteinExistence type="predicted"/>
<sequence>MPAKAPSSATAVPVPARKKAAAMGAAVMKPTTRALRMLGMGVSSPDRMSVLSGAAAGRPLRRPDDDVTK</sequence>
<feature type="region of interest" description="Disordered" evidence="1">
    <location>
        <begin position="41"/>
        <end position="69"/>
    </location>
</feature>
<organism evidence="2 3">
    <name type="scientific">Wenjunlia tyrosinilytica</name>
    <dbReference type="NCBI Taxonomy" id="1544741"/>
    <lineage>
        <taxon>Bacteria</taxon>
        <taxon>Bacillati</taxon>
        <taxon>Actinomycetota</taxon>
        <taxon>Actinomycetes</taxon>
        <taxon>Kitasatosporales</taxon>
        <taxon>Streptomycetaceae</taxon>
        <taxon>Wenjunlia</taxon>
    </lineage>
</organism>
<accession>A0A917ZN64</accession>
<evidence type="ECO:0000313" key="2">
    <source>
        <dbReference type="EMBL" id="GGO86549.1"/>
    </source>
</evidence>
<protein>
    <submittedName>
        <fullName evidence="2">Uncharacterized protein</fullName>
    </submittedName>
</protein>
<comment type="caution">
    <text evidence="2">The sequence shown here is derived from an EMBL/GenBank/DDBJ whole genome shotgun (WGS) entry which is preliminary data.</text>
</comment>
<name>A0A917ZN64_9ACTN</name>
<reference evidence="2" key="1">
    <citation type="journal article" date="2014" name="Int. J. Syst. Evol. Microbiol.">
        <title>Complete genome sequence of Corynebacterium casei LMG S-19264T (=DSM 44701T), isolated from a smear-ripened cheese.</title>
        <authorList>
            <consortium name="US DOE Joint Genome Institute (JGI-PGF)"/>
            <person name="Walter F."/>
            <person name="Albersmeier A."/>
            <person name="Kalinowski J."/>
            <person name="Ruckert C."/>
        </authorList>
    </citation>
    <scope>NUCLEOTIDE SEQUENCE</scope>
    <source>
        <strain evidence="2">CGMCC 4.7201</strain>
    </source>
</reference>
<evidence type="ECO:0000313" key="3">
    <source>
        <dbReference type="Proteomes" id="UP000641932"/>
    </source>
</evidence>
<dbReference type="Proteomes" id="UP000641932">
    <property type="component" value="Unassembled WGS sequence"/>
</dbReference>